<dbReference type="PANTHER" id="PTHR10039">
    <property type="entry name" value="AMELOGENIN"/>
    <property type="match status" value="1"/>
</dbReference>
<keyword evidence="2" id="KW-0472">Membrane</keyword>
<organism evidence="4 5">
    <name type="scientific">Amanita muscaria (strain Koide BX008)</name>
    <dbReference type="NCBI Taxonomy" id="946122"/>
    <lineage>
        <taxon>Eukaryota</taxon>
        <taxon>Fungi</taxon>
        <taxon>Dikarya</taxon>
        <taxon>Basidiomycota</taxon>
        <taxon>Agaricomycotina</taxon>
        <taxon>Agaricomycetes</taxon>
        <taxon>Agaricomycetidae</taxon>
        <taxon>Agaricales</taxon>
        <taxon>Pluteineae</taxon>
        <taxon>Amanitaceae</taxon>
        <taxon>Amanita</taxon>
    </lineage>
</organism>
<keyword evidence="2" id="KW-1133">Transmembrane helix</keyword>
<protein>
    <recommendedName>
        <fullName evidence="3">Nephrocystin 3-like N-terminal domain-containing protein</fullName>
    </recommendedName>
</protein>
<dbReference type="AlphaFoldDB" id="A0A0C2SM49"/>
<dbReference type="EMBL" id="KN818250">
    <property type="protein sequence ID" value="KIL64295.1"/>
    <property type="molecule type" value="Genomic_DNA"/>
</dbReference>
<keyword evidence="1" id="KW-0677">Repeat</keyword>
<keyword evidence="5" id="KW-1185">Reference proteome</keyword>
<dbReference type="Gene3D" id="3.40.50.300">
    <property type="entry name" value="P-loop containing nucleotide triphosphate hydrolases"/>
    <property type="match status" value="1"/>
</dbReference>
<dbReference type="SUPFAM" id="SSF52540">
    <property type="entry name" value="P-loop containing nucleoside triphosphate hydrolases"/>
    <property type="match status" value="1"/>
</dbReference>
<dbReference type="Proteomes" id="UP000054549">
    <property type="component" value="Unassembled WGS sequence"/>
</dbReference>
<dbReference type="InParanoid" id="A0A0C2SM49"/>
<dbReference type="PANTHER" id="PTHR10039:SF17">
    <property type="entry name" value="FUNGAL STAND N-TERMINAL GOODBYE DOMAIN-CONTAINING PROTEIN-RELATED"/>
    <property type="match status" value="1"/>
</dbReference>
<keyword evidence="2" id="KW-0812">Transmembrane</keyword>
<name>A0A0C2SM49_AMAMK</name>
<dbReference type="InterPro" id="IPR056884">
    <property type="entry name" value="NPHP3-like_N"/>
</dbReference>
<accession>A0A0C2SM49</accession>
<sequence length="773" mass="87129">MLSSASGASPQQLLQSLQTNNGLFGDGSNNTVNSGNSQVNHFNITQVATAEGEDVELDRLLDRHVSKDALRNSFRSHAECHPNTRTAIRNDIGCWLDESVSKKSPLLWLNGPAAVGKSVIAKTISGFHDQIVATFFFSTSSDKTAATLFQTLAWQLARRIPDTRKHIIASLKSSDSLQTSQVEEQFNLLIIQPLKSTTTLKCRPVMVIDGVDECTDEGMLGRFLRVLVQAGEGGDMPVRFIICSRPEPRIHAILGGNRNVNPARDGPEPQLPRQILGVPSFVLNVTITILLGFGQVGSVGLFTLIQMSGIRQLFQDTRKYGIFHLFRLIGRYGASELIELYSKFFGFLGSLIALAGALLILSASDRPAHLPIPIERSRGFLQDVWELYRPIWLDVDLKDSSLPTSDGLTDTFDRIYPHPVISTIRIGFSQECRDDMTRYLTDKFSAIRQPGYGTCPWFRPSDISDLVKASGGQFLYASTIVRLLDNPRFSPKKVLEMARRRSLPTSDLDQLYKAILKRAQEDNPDYQFVKGSLAILVFFAGNTHFPTVQKNFPVIEFLLRLEKGELNTKLCEMHSVLSVVPGETVGVYHRSFLEFLLDHKRSREYHIGYSNGLLRILILMIRAGFRYDNIRLTWQSRDDDDERLGFVLDMVTSCRHNFYGRSRFSRILFYFHAVVHLLICSLLFLLLCFTLRGHLPIILSPLTLLLPPPAAFIVSLIAYTFFLNRSIIVPFFHPFLHPLFVSTTGFLFALRLLLFYPLWLVIGVFFVVAGRYL</sequence>
<dbReference type="HOGENOM" id="CLU_000288_6_18_1"/>
<reference evidence="4 5" key="1">
    <citation type="submission" date="2014-04" db="EMBL/GenBank/DDBJ databases">
        <title>Evolutionary Origins and Diversification of the Mycorrhizal Mutualists.</title>
        <authorList>
            <consortium name="DOE Joint Genome Institute"/>
            <consortium name="Mycorrhizal Genomics Consortium"/>
            <person name="Kohler A."/>
            <person name="Kuo A."/>
            <person name="Nagy L.G."/>
            <person name="Floudas D."/>
            <person name="Copeland A."/>
            <person name="Barry K.W."/>
            <person name="Cichocki N."/>
            <person name="Veneault-Fourrey C."/>
            <person name="LaButti K."/>
            <person name="Lindquist E.A."/>
            <person name="Lipzen A."/>
            <person name="Lundell T."/>
            <person name="Morin E."/>
            <person name="Murat C."/>
            <person name="Riley R."/>
            <person name="Ohm R."/>
            <person name="Sun H."/>
            <person name="Tunlid A."/>
            <person name="Henrissat B."/>
            <person name="Grigoriev I.V."/>
            <person name="Hibbett D.S."/>
            <person name="Martin F."/>
        </authorList>
    </citation>
    <scope>NUCLEOTIDE SEQUENCE [LARGE SCALE GENOMIC DNA]</scope>
    <source>
        <strain evidence="4 5">Koide BX008</strain>
    </source>
</reference>
<evidence type="ECO:0000313" key="5">
    <source>
        <dbReference type="Proteomes" id="UP000054549"/>
    </source>
</evidence>
<dbReference type="InterPro" id="IPR027417">
    <property type="entry name" value="P-loop_NTPase"/>
</dbReference>
<feature type="domain" description="Nephrocystin 3-like N-terminal" evidence="3">
    <location>
        <begin position="95"/>
        <end position="245"/>
    </location>
</feature>
<feature type="transmembrane region" description="Helical" evidence="2">
    <location>
        <begin position="281"/>
        <end position="305"/>
    </location>
</feature>
<gene>
    <name evidence="4" type="ORF">M378DRAFT_592026</name>
</gene>
<evidence type="ECO:0000259" key="3">
    <source>
        <dbReference type="Pfam" id="PF24883"/>
    </source>
</evidence>
<feature type="transmembrane region" description="Helical" evidence="2">
    <location>
        <begin position="710"/>
        <end position="733"/>
    </location>
</feature>
<feature type="transmembrane region" description="Helical" evidence="2">
    <location>
        <begin position="667"/>
        <end position="689"/>
    </location>
</feature>
<dbReference type="OrthoDB" id="2683869at2759"/>
<feature type="transmembrane region" description="Helical" evidence="2">
    <location>
        <begin position="745"/>
        <end position="769"/>
    </location>
</feature>
<dbReference type="Pfam" id="PF24883">
    <property type="entry name" value="NPHP3_N"/>
    <property type="match status" value="1"/>
</dbReference>
<evidence type="ECO:0000256" key="1">
    <source>
        <dbReference type="ARBA" id="ARBA00022737"/>
    </source>
</evidence>
<proteinExistence type="predicted"/>
<feature type="transmembrane region" description="Helical" evidence="2">
    <location>
        <begin position="340"/>
        <end position="361"/>
    </location>
</feature>
<evidence type="ECO:0000256" key="2">
    <source>
        <dbReference type="SAM" id="Phobius"/>
    </source>
</evidence>
<evidence type="ECO:0000313" key="4">
    <source>
        <dbReference type="EMBL" id="KIL64295.1"/>
    </source>
</evidence>